<dbReference type="Pfam" id="PF13520">
    <property type="entry name" value="AA_permease_2"/>
    <property type="match status" value="1"/>
</dbReference>
<feature type="transmembrane region" description="Helical" evidence="7">
    <location>
        <begin position="64"/>
        <end position="89"/>
    </location>
</feature>
<organism evidence="9 10">
    <name type="scientific">Thanatephorus cucumeris (strain AG1-IA)</name>
    <name type="common">Rice sheath blight fungus</name>
    <name type="synonym">Rhizoctonia solani</name>
    <dbReference type="NCBI Taxonomy" id="983506"/>
    <lineage>
        <taxon>Eukaryota</taxon>
        <taxon>Fungi</taxon>
        <taxon>Dikarya</taxon>
        <taxon>Basidiomycota</taxon>
        <taxon>Agaricomycotina</taxon>
        <taxon>Agaricomycetes</taxon>
        <taxon>Cantharellales</taxon>
        <taxon>Ceratobasidiaceae</taxon>
        <taxon>Rhizoctonia</taxon>
        <taxon>Rhizoctonia solani AG-1</taxon>
    </lineage>
</organism>
<dbReference type="AlphaFoldDB" id="L8WY28"/>
<protein>
    <submittedName>
        <fullName evidence="9">Choline transport protein</fullName>
    </submittedName>
</protein>
<proteinExistence type="predicted"/>
<dbReference type="OrthoDB" id="439917at2759"/>
<gene>
    <name evidence="9" type="ORF">AG1IA_04301</name>
</gene>
<dbReference type="Proteomes" id="UP000011668">
    <property type="component" value="Unassembled WGS sequence"/>
</dbReference>
<feature type="transmembrane region" description="Helical" evidence="7">
    <location>
        <begin position="12"/>
        <end position="36"/>
    </location>
</feature>
<sequence length="538" mass="57668">MAEEIHQPERMIPLSILATVGIGLVSSLGYSIAVFFSMSDLEKITGTPTGVPILELYHQATRSVAGAIILQVLIVLTGLGCLTACHTWQARLAWSFARDRGMPGSRYWSVVHPKLGVPLNAHAMSCIWVAVLGCLYIASSTAFNRFVRQVVSGLISYAFGSISMVTGCLIFLYISYSIPVGCLLVRGRCTLQPGPFWLVVLLRARSMLLIGIVAKDISNFGKTVVNIEDGDGGASRLSGKSNMFLCNLETKAVEHVEASPIGVHVLLPSLKTTVFYNSVSQTIRSTMKSFTSIIVFSAALVGFVAAKPAVETRDSCKGNQFWYAKLGCCLDHGGPSAPPTPPRSRDCPKDNWYWNTKQGCCTPRHEDPPEPTCKRGFSWSKGSWCCEEDPTPTTGNSTPSQTPPGGSYGGGNNGGYNGGYNGGNNGGYNGGNNGGYNGGNHGWKAKRHNRIVERCPSKKTECPIIGAKSLNKSSDYECVDTYQDIKHCGGCSSLGEGQDCTAVAHSWNVGCEAGACKLYTCKPGYTVSKEDGKTCIKS</sequence>
<dbReference type="Gene3D" id="1.20.1740.10">
    <property type="entry name" value="Amino acid/polyamine transporter I"/>
    <property type="match status" value="1"/>
</dbReference>
<dbReference type="GO" id="GO:0022857">
    <property type="term" value="F:transmembrane transporter activity"/>
    <property type="evidence" value="ECO:0007669"/>
    <property type="project" value="InterPro"/>
</dbReference>
<evidence type="ECO:0000313" key="9">
    <source>
        <dbReference type="EMBL" id="ELU41678.1"/>
    </source>
</evidence>
<comment type="subcellular location">
    <subcellularLocation>
        <location evidence="1">Membrane</location>
        <topology evidence="1">Multi-pass membrane protein</topology>
    </subcellularLocation>
</comment>
<feature type="domain" description="Protein CPL1-like" evidence="8">
    <location>
        <begin position="476"/>
        <end position="536"/>
    </location>
</feature>
<keyword evidence="5 7" id="KW-0472">Membrane</keyword>
<feature type="compositionally biased region" description="Polar residues" evidence="6">
    <location>
        <begin position="391"/>
        <end position="404"/>
    </location>
</feature>
<dbReference type="HOGENOM" id="CLU_506393_0_0_1"/>
<evidence type="ECO:0000259" key="8">
    <source>
        <dbReference type="Pfam" id="PF21671"/>
    </source>
</evidence>
<feature type="transmembrane region" description="Helical" evidence="7">
    <location>
        <begin position="150"/>
        <end position="176"/>
    </location>
</feature>
<name>L8WY28_THACA</name>
<dbReference type="InterPro" id="IPR002293">
    <property type="entry name" value="AA/rel_permease1"/>
</dbReference>
<evidence type="ECO:0000256" key="6">
    <source>
        <dbReference type="SAM" id="MobiDB-lite"/>
    </source>
</evidence>
<feature type="transmembrane region" description="Helical" evidence="7">
    <location>
        <begin position="119"/>
        <end position="138"/>
    </location>
</feature>
<dbReference type="Pfam" id="PF21671">
    <property type="entry name" value="CPL1-like"/>
    <property type="match status" value="1"/>
</dbReference>
<dbReference type="InterPro" id="IPR048661">
    <property type="entry name" value="CPL1-like"/>
</dbReference>
<accession>L8WY28</accession>
<keyword evidence="3 7" id="KW-0812">Transmembrane</keyword>
<keyword evidence="10" id="KW-1185">Reference proteome</keyword>
<dbReference type="EMBL" id="AFRT01001005">
    <property type="protein sequence ID" value="ELU41678.1"/>
    <property type="molecule type" value="Genomic_DNA"/>
</dbReference>
<evidence type="ECO:0000256" key="2">
    <source>
        <dbReference type="ARBA" id="ARBA00022448"/>
    </source>
</evidence>
<comment type="caution">
    <text evidence="9">The sequence shown here is derived from an EMBL/GenBank/DDBJ whole genome shotgun (WGS) entry which is preliminary data.</text>
</comment>
<reference evidence="9 10" key="1">
    <citation type="journal article" date="2013" name="Nat. Commun.">
        <title>The evolution and pathogenic mechanisms of the rice sheath blight pathogen.</title>
        <authorList>
            <person name="Zheng A."/>
            <person name="Lin R."/>
            <person name="Xu L."/>
            <person name="Qin P."/>
            <person name="Tang C."/>
            <person name="Ai P."/>
            <person name="Zhang D."/>
            <person name="Liu Y."/>
            <person name="Sun Z."/>
            <person name="Feng H."/>
            <person name="Wang Y."/>
            <person name="Chen Y."/>
            <person name="Liang X."/>
            <person name="Fu R."/>
            <person name="Li Q."/>
            <person name="Zhang J."/>
            <person name="Yu X."/>
            <person name="Xie Z."/>
            <person name="Ding L."/>
            <person name="Guan P."/>
            <person name="Tang J."/>
            <person name="Liang Y."/>
            <person name="Wang S."/>
            <person name="Deng Q."/>
            <person name="Li S."/>
            <person name="Zhu J."/>
            <person name="Wang L."/>
            <person name="Liu H."/>
            <person name="Li P."/>
        </authorList>
    </citation>
    <scope>NUCLEOTIDE SEQUENCE [LARGE SCALE GENOMIC DNA]</scope>
    <source>
        <strain evidence="10">AG-1 IA</strain>
    </source>
</reference>
<evidence type="ECO:0000256" key="3">
    <source>
        <dbReference type="ARBA" id="ARBA00022692"/>
    </source>
</evidence>
<dbReference type="STRING" id="983506.L8WY28"/>
<feature type="region of interest" description="Disordered" evidence="6">
    <location>
        <begin position="390"/>
        <end position="411"/>
    </location>
</feature>
<keyword evidence="4 7" id="KW-1133">Transmembrane helix</keyword>
<evidence type="ECO:0000313" key="10">
    <source>
        <dbReference type="Proteomes" id="UP000011668"/>
    </source>
</evidence>
<dbReference type="PANTHER" id="PTHR45649">
    <property type="entry name" value="AMINO-ACID PERMEASE BAT1"/>
    <property type="match status" value="1"/>
</dbReference>
<evidence type="ECO:0000256" key="7">
    <source>
        <dbReference type="SAM" id="Phobius"/>
    </source>
</evidence>
<evidence type="ECO:0000256" key="1">
    <source>
        <dbReference type="ARBA" id="ARBA00004141"/>
    </source>
</evidence>
<dbReference type="GO" id="GO:0016020">
    <property type="term" value="C:membrane"/>
    <property type="evidence" value="ECO:0007669"/>
    <property type="project" value="UniProtKB-SubCell"/>
</dbReference>
<dbReference type="PANTHER" id="PTHR45649:SF7">
    <property type="entry name" value="CHOLINE TRANSPORT PROTEIN"/>
    <property type="match status" value="1"/>
</dbReference>
<keyword evidence="2" id="KW-0813">Transport</keyword>
<evidence type="ECO:0000256" key="4">
    <source>
        <dbReference type="ARBA" id="ARBA00022989"/>
    </source>
</evidence>
<evidence type="ECO:0000256" key="5">
    <source>
        <dbReference type="ARBA" id="ARBA00023136"/>
    </source>
</evidence>